<dbReference type="AlphaFoldDB" id="A0A0P0V9B6"/>
<evidence type="ECO:0000256" key="1">
    <source>
        <dbReference type="SAM" id="MobiDB-lite"/>
    </source>
</evidence>
<protein>
    <submittedName>
        <fullName evidence="2">Os01g0797900 protein</fullName>
    </submittedName>
</protein>
<dbReference type="Gramene" id="Os01t0797900-01">
    <property type="protein sequence ID" value="Os01t0797900-01"/>
    <property type="gene ID" value="Os01g0797900"/>
</dbReference>
<dbReference type="PaxDb" id="39947-A0A0P0V9B6"/>
<reference evidence="2 3" key="3">
    <citation type="journal article" date="2013" name="Rice">
        <title>Improvement of the Oryza sativa Nipponbare reference genome using next generation sequence and optical map data.</title>
        <authorList>
            <person name="Kawahara Y."/>
            <person name="de la Bastide M."/>
            <person name="Hamilton J.P."/>
            <person name="Kanamori H."/>
            <person name="McCombie W.R."/>
            <person name="Ouyang S."/>
            <person name="Schwartz D.C."/>
            <person name="Tanaka T."/>
            <person name="Wu J."/>
            <person name="Zhou S."/>
            <person name="Childs K.L."/>
            <person name="Davidson R.M."/>
            <person name="Lin H."/>
            <person name="Quesada-Ocampo L."/>
            <person name="Vaillancourt B."/>
            <person name="Sakai H."/>
            <person name="Lee S.S."/>
            <person name="Kim J."/>
            <person name="Numa H."/>
            <person name="Itoh T."/>
            <person name="Buell C.R."/>
            <person name="Matsumoto T."/>
        </authorList>
    </citation>
    <scope>NUCLEOTIDE SEQUENCE [LARGE SCALE GENOMIC DNA]</scope>
    <source>
        <strain evidence="3">cv. Nipponbare</strain>
    </source>
</reference>
<organism evidence="2 3">
    <name type="scientific">Oryza sativa subsp. japonica</name>
    <name type="common">Rice</name>
    <dbReference type="NCBI Taxonomy" id="39947"/>
    <lineage>
        <taxon>Eukaryota</taxon>
        <taxon>Viridiplantae</taxon>
        <taxon>Streptophyta</taxon>
        <taxon>Embryophyta</taxon>
        <taxon>Tracheophyta</taxon>
        <taxon>Spermatophyta</taxon>
        <taxon>Magnoliopsida</taxon>
        <taxon>Liliopsida</taxon>
        <taxon>Poales</taxon>
        <taxon>Poaceae</taxon>
        <taxon>BOP clade</taxon>
        <taxon>Oryzoideae</taxon>
        <taxon>Oryzeae</taxon>
        <taxon>Oryzinae</taxon>
        <taxon>Oryza</taxon>
        <taxon>Oryza sativa</taxon>
    </lineage>
</organism>
<reference evidence="3" key="1">
    <citation type="journal article" date="2005" name="Nature">
        <title>The map-based sequence of the rice genome.</title>
        <authorList>
            <consortium name="International rice genome sequencing project (IRGSP)"/>
            <person name="Matsumoto T."/>
            <person name="Wu J."/>
            <person name="Kanamori H."/>
            <person name="Katayose Y."/>
            <person name="Fujisawa M."/>
            <person name="Namiki N."/>
            <person name="Mizuno H."/>
            <person name="Yamamoto K."/>
            <person name="Antonio B.A."/>
            <person name="Baba T."/>
            <person name="Sakata K."/>
            <person name="Nagamura Y."/>
            <person name="Aoki H."/>
            <person name="Arikawa K."/>
            <person name="Arita K."/>
            <person name="Bito T."/>
            <person name="Chiden Y."/>
            <person name="Fujitsuka N."/>
            <person name="Fukunaka R."/>
            <person name="Hamada M."/>
            <person name="Harada C."/>
            <person name="Hayashi A."/>
            <person name="Hijishita S."/>
            <person name="Honda M."/>
            <person name="Hosokawa S."/>
            <person name="Ichikawa Y."/>
            <person name="Idonuma A."/>
            <person name="Iijima M."/>
            <person name="Ikeda M."/>
            <person name="Ikeno M."/>
            <person name="Ito K."/>
            <person name="Ito S."/>
            <person name="Ito T."/>
            <person name="Ito Y."/>
            <person name="Ito Y."/>
            <person name="Iwabuchi A."/>
            <person name="Kamiya K."/>
            <person name="Karasawa W."/>
            <person name="Kurita K."/>
            <person name="Katagiri S."/>
            <person name="Kikuta A."/>
            <person name="Kobayashi H."/>
            <person name="Kobayashi N."/>
            <person name="Machita K."/>
            <person name="Maehara T."/>
            <person name="Masukawa M."/>
            <person name="Mizubayashi T."/>
            <person name="Mukai Y."/>
            <person name="Nagasaki H."/>
            <person name="Nagata Y."/>
            <person name="Naito S."/>
            <person name="Nakashima M."/>
            <person name="Nakama Y."/>
            <person name="Nakamichi Y."/>
            <person name="Nakamura M."/>
            <person name="Meguro A."/>
            <person name="Negishi M."/>
            <person name="Ohta I."/>
            <person name="Ohta T."/>
            <person name="Okamoto M."/>
            <person name="Ono N."/>
            <person name="Saji S."/>
            <person name="Sakaguchi M."/>
            <person name="Sakai K."/>
            <person name="Shibata M."/>
            <person name="Shimokawa T."/>
            <person name="Song J."/>
            <person name="Takazaki Y."/>
            <person name="Terasawa K."/>
            <person name="Tsugane M."/>
            <person name="Tsuji K."/>
            <person name="Ueda S."/>
            <person name="Waki K."/>
            <person name="Yamagata H."/>
            <person name="Yamamoto M."/>
            <person name="Yamamoto S."/>
            <person name="Yamane H."/>
            <person name="Yoshiki S."/>
            <person name="Yoshihara R."/>
            <person name="Yukawa K."/>
            <person name="Zhong H."/>
            <person name="Yano M."/>
            <person name="Yuan Q."/>
            <person name="Ouyang S."/>
            <person name="Liu J."/>
            <person name="Jones K.M."/>
            <person name="Gansberger K."/>
            <person name="Moffat K."/>
            <person name="Hill J."/>
            <person name="Bera J."/>
            <person name="Fadrosh D."/>
            <person name="Jin S."/>
            <person name="Johri S."/>
            <person name="Kim M."/>
            <person name="Overton L."/>
            <person name="Reardon M."/>
            <person name="Tsitrin T."/>
            <person name="Vuong H."/>
            <person name="Weaver B."/>
            <person name="Ciecko A."/>
            <person name="Tallon L."/>
            <person name="Jackson J."/>
            <person name="Pai G."/>
            <person name="Aken S.V."/>
            <person name="Utterback T."/>
            <person name="Reidmuller S."/>
            <person name="Feldblyum T."/>
            <person name="Hsiao J."/>
            <person name="Zismann V."/>
            <person name="Iobst S."/>
            <person name="de Vazeille A.R."/>
            <person name="Buell C.R."/>
            <person name="Ying K."/>
            <person name="Li Y."/>
            <person name="Lu T."/>
            <person name="Huang Y."/>
            <person name="Zhao Q."/>
            <person name="Feng Q."/>
            <person name="Zhang L."/>
            <person name="Zhu J."/>
            <person name="Weng Q."/>
            <person name="Mu J."/>
            <person name="Lu Y."/>
            <person name="Fan D."/>
            <person name="Liu Y."/>
            <person name="Guan J."/>
            <person name="Zhang Y."/>
            <person name="Yu S."/>
            <person name="Liu X."/>
            <person name="Zhang Y."/>
            <person name="Hong G."/>
            <person name="Han B."/>
            <person name="Choisne N."/>
            <person name="Demange N."/>
            <person name="Orjeda G."/>
            <person name="Samain S."/>
            <person name="Cattolico L."/>
            <person name="Pelletier E."/>
            <person name="Couloux A."/>
            <person name="Segurens B."/>
            <person name="Wincker P."/>
            <person name="D'Hont A."/>
            <person name="Scarpelli C."/>
            <person name="Weissenbach J."/>
            <person name="Salanoubat M."/>
            <person name="Quetier F."/>
            <person name="Yu Y."/>
            <person name="Kim H.R."/>
            <person name="Rambo T."/>
            <person name="Currie J."/>
            <person name="Collura K."/>
            <person name="Luo M."/>
            <person name="Yang T."/>
            <person name="Ammiraju J.S.S."/>
            <person name="Engler F."/>
            <person name="Soderlund C."/>
            <person name="Wing R.A."/>
            <person name="Palmer L.E."/>
            <person name="de la Bastide M."/>
            <person name="Spiegel L."/>
            <person name="Nascimento L."/>
            <person name="Zutavern T."/>
            <person name="O'Shaughnessy A."/>
            <person name="Dike S."/>
            <person name="Dedhia N."/>
            <person name="Preston R."/>
            <person name="Balija V."/>
            <person name="McCombie W.R."/>
            <person name="Chow T."/>
            <person name="Chen H."/>
            <person name="Chung M."/>
            <person name="Chen C."/>
            <person name="Shaw J."/>
            <person name="Wu H."/>
            <person name="Hsiao K."/>
            <person name="Chao Y."/>
            <person name="Chu M."/>
            <person name="Cheng C."/>
            <person name="Hour A."/>
            <person name="Lee P."/>
            <person name="Lin S."/>
            <person name="Lin Y."/>
            <person name="Liou J."/>
            <person name="Liu S."/>
            <person name="Hsing Y."/>
            <person name="Raghuvanshi S."/>
            <person name="Mohanty A."/>
            <person name="Bharti A.K."/>
            <person name="Gaur A."/>
            <person name="Gupta V."/>
            <person name="Kumar D."/>
            <person name="Ravi V."/>
            <person name="Vij S."/>
            <person name="Kapur A."/>
            <person name="Khurana P."/>
            <person name="Khurana P."/>
            <person name="Khurana J.P."/>
            <person name="Tyagi A.K."/>
            <person name="Gaikwad K."/>
            <person name="Singh A."/>
            <person name="Dalal V."/>
            <person name="Srivastava S."/>
            <person name="Dixit A."/>
            <person name="Pal A.K."/>
            <person name="Ghazi I.A."/>
            <person name="Yadav M."/>
            <person name="Pandit A."/>
            <person name="Bhargava A."/>
            <person name="Sureshbabu K."/>
            <person name="Batra K."/>
            <person name="Sharma T.R."/>
            <person name="Mohapatra T."/>
            <person name="Singh N.K."/>
            <person name="Messing J."/>
            <person name="Nelson A.B."/>
            <person name="Fuks G."/>
            <person name="Kavchok S."/>
            <person name="Keizer G."/>
            <person name="Linton E."/>
            <person name="Llaca V."/>
            <person name="Song R."/>
            <person name="Tanyolac B."/>
            <person name="Young S."/>
            <person name="Ho-Il K."/>
            <person name="Hahn J.H."/>
            <person name="Sangsakoo G."/>
            <person name="Vanavichit A."/>
            <person name="de Mattos Luiz.A.T."/>
            <person name="Zimmer P.D."/>
            <person name="Malone G."/>
            <person name="Dellagostin O."/>
            <person name="de Oliveira A.C."/>
            <person name="Bevan M."/>
            <person name="Bancroft I."/>
            <person name="Minx P."/>
            <person name="Cordum H."/>
            <person name="Wilson R."/>
            <person name="Cheng Z."/>
            <person name="Jin W."/>
            <person name="Jiang J."/>
            <person name="Leong S.A."/>
            <person name="Iwama H."/>
            <person name="Gojobori T."/>
            <person name="Itoh T."/>
            <person name="Niimura Y."/>
            <person name="Fujii Y."/>
            <person name="Habara T."/>
            <person name="Sakai H."/>
            <person name="Sato Y."/>
            <person name="Wilson G."/>
            <person name="Kumar K."/>
            <person name="McCouch S."/>
            <person name="Juretic N."/>
            <person name="Hoen D."/>
            <person name="Wright S."/>
            <person name="Bruskiewich R."/>
            <person name="Bureau T."/>
            <person name="Miyao A."/>
            <person name="Hirochika H."/>
            <person name="Nishikawa T."/>
            <person name="Kadowaki K."/>
            <person name="Sugiura M."/>
            <person name="Burr B."/>
            <person name="Sasaki T."/>
        </authorList>
    </citation>
    <scope>NUCLEOTIDE SEQUENCE [LARGE SCALE GENOMIC DNA]</scope>
    <source>
        <strain evidence="3">cv. Nipponbare</strain>
    </source>
</reference>
<dbReference type="InParanoid" id="A0A0P0V9B6"/>
<dbReference type="EMBL" id="AP014957">
    <property type="protein sequence ID" value="BAS74767.1"/>
    <property type="molecule type" value="Genomic_DNA"/>
</dbReference>
<gene>
    <name evidence="2" type="ordered locus">Os01g0797900</name>
    <name evidence="2" type="ORF">OSNPB_010797900</name>
</gene>
<evidence type="ECO:0000313" key="2">
    <source>
        <dbReference type="EMBL" id="BAS74767.1"/>
    </source>
</evidence>
<evidence type="ECO:0000313" key="3">
    <source>
        <dbReference type="Proteomes" id="UP000059680"/>
    </source>
</evidence>
<dbReference type="ExpressionAtlas" id="A0A0P0V9B6">
    <property type="expression patterns" value="baseline and differential"/>
</dbReference>
<dbReference type="FunCoup" id="A0A0P0V9B6">
    <property type="interactions" value="1"/>
</dbReference>
<proteinExistence type="predicted"/>
<dbReference type="Proteomes" id="UP000059680">
    <property type="component" value="Chromosome 1"/>
</dbReference>
<feature type="region of interest" description="Disordered" evidence="1">
    <location>
        <begin position="44"/>
        <end position="131"/>
    </location>
</feature>
<reference evidence="2 3" key="2">
    <citation type="journal article" date="2013" name="Plant Cell Physiol.">
        <title>Rice Annotation Project Database (RAP-DB): an integrative and interactive database for rice genomics.</title>
        <authorList>
            <person name="Sakai H."/>
            <person name="Lee S.S."/>
            <person name="Tanaka T."/>
            <person name="Numa H."/>
            <person name="Kim J."/>
            <person name="Kawahara Y."/>
            <person name="Wakimoto H."/>
            <person name="Yang C.C."/>
            <person name="Iwamoto M."/>
            <person name="Abe T."/>
            <person name="Yamada Y."/>
            <person name="Muto A."/>
            <person name="Inokuchi H."/>
            <person name="Ikemura T."/>
            <person name="Matsumoto T."/>
            <person name="Sasaki T."/>
            <person name="Itoh T."/>
        </authorList>
    </citation>
    <scope>NUCLEOTIDE SEQUENCE [LARGE SCALE GENOMIC DNA]</scope>
    <source>
        <strain evidence="3">cv. Nipponbare</strain>
    </source>
</reference>
<keyword evidence="3" id="KW-1185">Reference proteome</keyword>
<accession>A0A0P0V9B6</accession>
<sequence length="131" mass="14638">FSRLPRRLRRCHRSPFVSTSRAQLTTLALVASWRGHPRPLLLLPGRRHHLPTPTRHPVSPSLGFSRIKNRCKPHFPTRATPESAIPIRRSLRPPPQESSPPASATIFSQCKQPSPCRLTCRRPSAASSSSS</sequence>
<name>A0A0P0V9B6_ORYSJ</name>
<feature type="non-terminal residue" evidence="2">
    <location>
        <position position="1"/>
    </location>
</feature>